<feature type="domain" description="Knr4/Smi1-like" evidence="2">
    <location>
        <begin position="342"/>
        <end position="534"/>
    </location>
</feature>
<gene>
    <name evidence="3" type="ORF">LHYA1_G005808</name>
</gene>
<protein>
    <recommendedName>
        <fullName evidence="2">Knr4/Smi1-like domain-containing protein</fullName>
    </recommendedName>
</protein>
<evidence type="ECO:0000259" key="2">
    <source>
        <dbReference type="SMART" id="SM00860"/>
    </source>
</evidence>
<evidence type="ECO:0000256" key="1">
    <source>
        <dbReference type="SAM" id="MobiDB-lite"/>
    </source>
</evidence>
<dbReference type="EMBL" id="QGMH01000073">
    <property type="protein sequence ID" value="TVY26276.1"/>
    <property type="molecule type" value="Genomic_DNA"/>
</dbReference>
<sequence>MSISYIDRDNSGPFTKHALSKLITSFLDPEDPSPAISKSLRLAHVLLLSNHLSLAHQLINALSKHAEHIVPTGPYQTSPLNSTLALANFWTCHTEYPQPPNTRFVTKDLARSQWGKYRECTRTGWMLEHCKLPEPANPHIWQKTDDATVLAMCCRLLAKDKTDGQYPSQERMKEALEVAKKLYAQPQVPITEWKFEKGVRRHGELLYWRLVVELAIRVGELETAADVLGMGLRLDGFSTYNGSDVIEYLALPGIWDVLPLLAKRGKDANPFYLEEEDAEVLVKEVIQAIELRARNGRQWSLAPEKVGWKELLRRLSVGAWKVNRPCYKRNGIRRAEDILYPPATEEEIEAAEKEIGELPADFKDMVRIANGFQGGWHFLSGGIAGIRNLTKSTDQDLDNIALDFEDLGMTQDGLLSEVMLELEPGNECDGFQHYIMPPKTWKENIVGREVRDGEYQYWNAASWQGGINRYDSVRDWVACCVEEVEDMAARGEVADHSEGEDEDEDEDDSGNDEDDKPESEQLEKGNGVSEVVEKESSMSEDSWVKVDD</sequence>
<feature type="region of interest" description="Disordered" evidence="1">
    <location>
        <begin position="490"/>
        <end position="548"/>
    </location>
</feature>
<reference evidence="3 4" key="1">
    <citation type="submission" date="2018-05" db="EMBL/GenBank/DDBJ databases">
        <title>Genome sequencing and assembly of the regulated plant pathogen Lachnellula willkommii and related sister species for the development of diagnostic species identification markers.</title>
        <authorList>
            <person name="Giroux E."/>
            <person name="Bilodeau G."/>
        </authorList>
    </citation>
    <scope>NUCLEOTIDE SEQUENCE [LARGE SCALE GENOMIC DNA]</scope>
    <source>
        <strain evidence="3 4">CBS 185.66</strain>
    </source>
</reference>
<dbReference type="Proteomes" id="UP000431533">
    <property type="component" value="Unassembled WGS sequence"/>
</dbReference>
<dbReference type="SMART" id="SM00860">
    <property type="entry name" value="SMI1_KNR4"/>
    <property type="match status" value="1"/>
</dbReference>
<comment type="caution">
    <text evidence="3">The sequence shown here is derived from an EMBL/GenBank/DDBJ whole genome shotgun (WGS) entry which is preliminary data.</text>
</comment>
<dbReference type="InterPro" id="IPR037883">
    <property type="entry name" value="Knr4/Smi1-like_sf"/>
</dbReference>
<dbReference type="GeneID" id="41986006"/>
<dbReference type="SUPFAM" id="SSF160631">
    <property type="entry name" value="SMI1/KNR4-like"/>
    <property type="match status" value="1"/>
</dbReference>
<dbReference type="AlphaFoldDB" id="A0A8H8U0R1"/>
<accession>A0A8H8U0R1</accession>
<feature type="compositionally biased region" description="Basic and acidic residues" evidence="1">
    <location>
        <begin position="531"/>
        <end position="548"/>
    </location>
</feature>
<dbReference type="OrthoDB" id="2788868at2759"/>
<feature type="compositionally biased region" description="Acidic residues" evidence="1">
    <location>
        <begin position="498"/>
        <end position="517"/>
    </location>
</feature>
<evidence type="ECO:0000313" key="3">
    <source>
        <dbReference type="EMBL" id="TVY26276.1"/>
    </source>
</evidence>
<organism evidence="3 4">
    <name type="scientific">Lachnellula hyalina</name>
    <dbReference type="NCBI Taxonomy" id="1316788"/>
    <lineage>
        <taxon>Eukaryota</taxon>
        <taxon>Fungi</taxon>
        <taxon>Dikarya</taxon>
        <taxon>Ascomycota</taxon>
        <taxon>Pezizomycotina</taxon>
        <taxon>Leotiomycetes</taxon>
        <taxon>Helotiales</taxon>
        <taxon>Lachnaceae</taxon>
        <taxon>Lachnellula</taxon>
    </lineage>
</organism>
<evidence type="ECO:0000313" key="4">
    <source>
        <dbReference type="Proteomes" id="UP000431533"/>
    </source>
</evidence>
<dbReference type="InterPro" id="IPR018958">
    <property type="entry name" value="Knr4/Smi1-like_dom"/>
</dbReference>
<keyword evidence="4" id="KW-1185">Reference proteome</keyword>
<proteinExistence type="predicted"/>
<dbReference type="RefSeq" id="XP_031005064.1">
    <property type="nucleotide sequence ID" value="XM_031150752.1"/>
</dbReference>
<name>A0A8H8U0R1_9HELO</name>